<gene>
    <name evidence="2" type="ORF">SAMN02745123_03753</name>
</gene>
<protein>
    <submittedName>
        <fullName evidence="2">Transposase</fullName>
    </submittedName>
</protein>
<reference evidence="3" key="1">
    <citation type="submission" date="2016-11" db="EMBL/GenBank/DDBJ databases">
        <authorList>
            <person name="Varghese N."/>
            <person name="Submissions S."/>
        </authorList>
    </citation>
    <scope>NUCLEOTIDE SEQUENCE [LARGE SCALE GENOMIC DNA]</scope>
    <source>
        <strain evidence="3">DSM 10349</strain>
    </source>
</reference>
<evidence type="ECO:0000259" key="1">
    <source>
        <dbReference type="Pfam" id="PF01610"/>
    </source>
</evidence>
<organism evidence="2 3">
    <name type="scientific">Desulforamulus aeronauticus DSM 10349</name>
    <dbReference type="NCBI Taxonomy" id="1121421"/>
    <lineage>
        <taxon>Bacteria</taxon>
        <taxon>Bacillati</taxon>
        <taxon>Bacillota</taxon>
        <taxon>Clostridia</taxon>
        <taxon>Eubacteriales</taxon>
        <taxon>Peptococcaceae</taxon>
        <taxon>Desulforamulus</taxon>
    </lineage>
</organism>
<evidence type="ECO:0000313" key="3">
    <source>
        <dbReference type="Proteomes" id="UP000183997"/>
    </source>
</evidence>
<dbReference type="InterPro" id="IPR047951">
    <property type="entry name" value="Transpos_ISL3"/>
</dbReference>
<dbReference type="InterPro" id="IPR002560">
    <property type="entry name" value="Transposase_DDE"/>
</dbReference>
<dbReference type="PANTHER" id="PTHR33498">
    <property type="entry name" value="TRANSPOSASE FOR INSERTION SEQUENCE ELEMENT IS1557"/>
    <property type="match status" value="1"/>
</dbReference>
<keyword evidence="3" id="KW-1185">Reference proteome</keyword>
<dbReference type="PANTHER" id="PTHR33498:SF1">
    <property type="entry name" value="TRANSPOSASE FOR INSERTION SEQUENCE ELEMENT IS1557"/>
    <property type="match status" value="1"/>
</dbReference>
<dbReference type="Pfam" id="PF01610">
    <property type="entry name" value="DDE_Tnp_ISL3"/>
    <property type="match status" value="1"/>
</dbReference>
<accession>A0A1M6WSN3</accession>
<dbReference type="STRING" id="1121421.SAMN02745123_03753"/>
<feature type="domain" description="Transposase IS204/IS1001/IS1096/IS1165 DDE" evidence="1">
    <location>
        <begin position="2"/>
        <end position="72"/>
    </location>
</feature>
<evidence type="ECO:0000313" key="2">
    <source>
        <dbReference type="EMBL" id="SHK96782.1"/>
    </source>
</evidence>
<proteinExistence type="predicted"/>
<sequence length="112" mass="12850">MVDIETHRVIDLIPSREGNDVVEWLKTYPNLKIVSRDGSITYHNAIKIAHPEAIQVSDRFHLLKNLTSYCKEFLMNYFKARVPIKVPEKPKVDVAATSEASLTNKKLTLEEK</sequence>
<dbReference type="Proteomes" id="UP000183997">
    <property type="component" value="Unassembled WGS sequence"/>
</dbReference>
<dbReference type="AlphaFoldDB" id="A0A1M6WSN3"/>
<dbReference type="EMBL" id="FRAR01000034">
    <property type="protein sequence ID" value="SHK96782.1"/>
    <property type="molecule type" value="Genomic_DNA"/>
</dbReference>
<name>A0A1M6WSN3_9FIRM</name>